<dbReference type="Proteomes" id="UP000185655">
    <property type="component" value="Unassembled WGS sequence"/>
</dbReference>
<dbReference type="SMART" id="SM00062">
    <property type="entry name" value="PBPb"/>
    <property type="match status" value="1"/>
</dbReference>
<feature type="domain" description="Solute-binding protein family 3/N-terminal" evidence="2">
    <location>
        <begin position="74"/>
        <end position="304"/>
    </location>
</feature>
<reference evidence="4 5" key="2">
    <citation type="submission" date="2016-11" db="EMBL/GenBank/DDBJ databases">
        <authorList>
            <person name="Jaros S."/>
            <person name="Januszkiewicz K."/>
            <person name="Wedrychowicz H."/>
        </authorList>
    </citation>
    <scope>NUCLEOTIDE SEQUENCE [LARGE SCALE GENOMIC DNA]</scope>
    <source>
        <strain evidence="4 5">DSM 22330</strain>
    </source>
</reference>
<keyword evidence="6" id="KW-1185">Reference proteome</keyword>
<dbReference type="Gene3D" id="3.40.190.10">
    <property type="entry name" value="Periplasmic binding protein-like II"/>
    <property type="match status" value="2"/>
</dbReference>
<name>A0A1K2HDZ1_9LACT</name>
<evidence type="ECO:0000313" key="5">
    <source>
        <dbReference type="Proteomes" id="UP000185655"/>
    </source>
</evidence>
<dbReference type="InterPro" id="IPR001638">
    <property type="entry name" value="Solute-binding_3/MltF_N"/>
</dbReference>
<evidence type="ECO:0000259" key="2">
    <source>
        <dbReference type="SMART" id="SM00062"/>
    </source>
</evidence>
<dbReference type="Pfam" id="PF00497">
    <property type="entry name" value="SBP_bac_3"/>
    <property type="match status" value="1"/>
</dbReference>
<evidence type="ECO:0000256" key="1">
    <source>
        <dbReference type="ARBA" id="ARBA00022729"/>
    </source>
</evidence>
<keyword evidence="1" id="KW-0732">Signal</keyword>
<sequence>MVISFLKVVIQFLKAVLYDFYGKMRFINLKRGFLIMRFKKVAALAAVGLLSVAFLAACGKSNKDATDISKKATTITVAQTADSKPYAYKDGNTLTGFDIEVLKAIDKKLPDYKFNYKIVSDEAILTDLDAGRSQIGANNFGKTPEREKKYLFTYPISENVNAIFSSTKNNYTSIKDLIGKKTEIPAGTNYGAIFEAWNKKYPDKKIEVTYSERSLADRLAAVESGQIDFLFASKSAAENLAKTHGVTVASNIPDLKEYPTFKTYEYYILDDTQEKLKGEMDKAIKTLSEDGTLKELSDKFYGGDYTPSVEALK</sequence>
<dbReference type="EMBL" id="FPKS01000006">
    <property type="protein sequence ID" value="SFZ74721.1"/>
    <property type="molecule type" value="Genomic_DNA"/>
</dbReference>
<evidence type="ECO:0000313" key="6">
    <source>
        <dbReference type="Proteomes" id="UP000218979"/>
    </source>
</evidence>
<dbReference type="Proteomes" id="UP000218979">
    <property type="component" value="Unassembled WGS sequence"/>
</dbReference>
<reference evidence="3 6" key="1">
    <citation type="submission" date="2014-12" db="EMBL/GenBank/DDBJ databases">
        <title>Draft genome sequences of 10 type strains of Lactococcus.</title>
        <authorList>
            <person name="Sun Z."/>
            <person name="Zhong Z."/>
            <person name="Liu W."/>
            <person name="Zhang W."/>
            <person name="Zhang H."/>
        </authorList>
    </citation>
    <scope>NUCLEOTIDE SEQUENCE [LARGE SCALE GENOMIC DNA]</scope>
    <source>
        <strain evidence="3 6">DSM 22330</strain>
    </source>
</reference>
<protein>
    <submittedName>
        <fullName evidence="3">ABC transporter substrate-binding protein</fullName>
    </submittedName>
    <submittedName>
        <fullName evidence="4">Polar amino acid transport system substrate-binding protein</fullName>
    </submittedName>
</protein>
<evidence type="ECO:0000313" key="3">
    <source>
        <dbReference type="EMBL" id="PCS02292.1"/>
    </source>
</evidence>
<organism evidence="4 5">
    <name type="scientific">Pseudolactococcus chungangensis CAU 28 = DSM 22330</name>
    <dbReference type="NCBI Taxonomy" id="1122154"/>
    <lineage>
        <taxon>Bacteria</taxon>
        <taxon>Bacillati</taxon>
        <taxon>Bacillota</taxon>
        <taxon>Bacilli</taxon>
        <taxon>Lactobacillales</taxon>
        <taxon>Streptococcaceae</taxon>
        <taxon>Pseudolactococcus</taxon>
    </lineage>
</organism>
<accession>A0A1K2HDZ1</accession>
<proteinExistence type="predicted"/>
<gene>
    <name evidence="3" type="ORF">RR45_GL000667</name>
    <name evidence="4" type="ORF">SAMN02746068_01320</name>
</gene>
<evidence type="ECO:0000313" key="4">
    <source>
        <dbReference type="EMBL" id="SFZ74721.1"/>
    </source>
</evidence>
<dbReference type="PANTHER" id="PTHR35936">
    <property type="entry name" value="MEMBRANE-BOUND LYTIC MUREIN TRANSGLYCOSYLASE F"/>
    <property type="match status" value="1"/>
</dbReference>
<dbReference type="SUPFAM" id="SSF53850">
    <property type="entry name" value="Periplasmic binding protein-like II"/>
    <property type="match status" value="1"/>
</dbReference>
<dbReference type="AlphaFoldDB" id="A0A1K2HDZ1"/>
<dbReference type="PANTHER" id="PTHR35936:SF19">
    <property type="entry name" value="AMINO-ACID-BINDING PROTEIN YXEM-RELATED"/>
    <property type="match status" value="1"/>
</dbReference>
<dbReference type="STRING" id="1122154.SAMN02746068_01320"/>
<dbReference type="EMBL" id="JXJT01000017">
    <property type="protein sequence ID" value="PCS02292.1"/>
    <property type="molecule type" value="Genomic_DNA"/>
</dbReference>